<gene>
    <name evidence="1" type="ORF">DSOUD_1169</name>
</gene>
<reference evidence="1 2" key="1">
    <citation type="submission" date="2015-07" db="EMBL/GenBank/DDBJ databases">
        <title>Isolation and Genomic Characterization of a Novel Halophilic Metal-Reducing Deltaproteobacterium from the Deep Subsurface.</title>
        <authorList>
            <person name="Badalamenti J.P."/>
            <person name="Summers Z.M."/>
            <person name="Gralnick J.A."/>
            <person name="Bond D.R."/>
        </authorList>
    </citation>
    <scope>NUCLEOTIDE SEQUENCE [LARGE SCALE GENOMIC DNA]</scope>
    <source>
        <strain evidence="1 2">WTL</strain>
    </source>
</reference>
<accession>A0A0M4DGF1</accession>
<dbReference type="AlphaFoldDB" id="A0A0M4DGF1"/>
<sequence length="44" mass="4930">MFFFDGERNGGAPEKGRPRFFILGIPLSQCFPGARGTPRRSQVM</sequence>
<evidence type="ECO:0000313" key="2">
    <source>
        <dbReference type="Proteomes" id="UP000057158"/>
    </source>
</evidence>
<name>A0A0M4DGF1_9BACT</name>
<dbReference type="Proteomes" id="UP000057158">
    <property type="component" value="Chromosome"/>
</dbReference>
<organism evidence="1 2">
    <name type="scientific">Desulfuromonas soudanensis</name>
    <dbReference type="NCBI Taxonomy" id="1603606"/>
    <lineage>
        <taxon>Bacteria</taxon>
        <taxon>Pseudomonadati</taxon>
        <taxon>Thermodesulfobacteriota</taxon>
        <taxon>Desulfuromonadia</taxon>
        <taxon>Desulfuromonadales</taxon>
        <taxon>Desulfuromonadaceae</taxon>
        <taxon>Desulfuromonas</taxon>
    </lineage>
</organism>
<keyword evidence="2" id="KW-1185">Reference proteome</keyword>
<dbReference type="KEGG" id="des:DSOUD_1169"/>
<evidence type="ECO:0000313" key="1">
    <source>
        <dbReference type="EMBL" id="ALC15950.1"/>
    </source>
</evidence>
<proteinExistence type="predicted"/>
<protein>
    <submittedName>
        <fullName evidence="1">Uncharacterized protein</fullName>
    </submittedName>
</protein>
<dbReference type="EMBL" id="CP010802">
    <property type="protein sequence ID" value="ALC15950.1"/>
    <property type="molecule type" value="Genomic_DNA"/>
</dbReference>